<dbReference type="SUPFAM" id="SSF46785">
    <property type="entry name" value="Winged helix' DNA-binding domain"/>
    <property type="match status" value="1"/>
</dbReference>
<dbReference type="Gene3D" id="1.10.10.10">
    <property type="entry name" value="Winged helix-like DNA-binding domain superfamily/Winged helix DNA-binding domain"/>
    <property type="match status" value="1"/>
</dbReference>
<dbReference type="InterPro" id="IPR005149">
    <property type="entry name" value="Tscrpt_reg_PadR_N"/>
</dbReference>
<keyword evidence="3" id="KW-1185">Reference proteome</keyword>
<sequence length="139" mass="15206">MLYGFYDRTAVQRRPVKNVVGPSETMTETTDAGSEARTTLDGSASDKFAHLSAFQRDLLHALDQRGPAKGLAVKDAIADYYGEEINNGRLYPNLDALAEGGLIEKRIREADGRTNEYELTELGRRALSARRAWTGGASA</sequence>
<dbReference type="InterPro" id="IPR036388">
    <property type="entry name" value="WH-like_DNA-bd_sf"/>
</dbReference>
<evidence type="ECO:0000259" key="1">
    <source>
        <dbReference type="Pfam" id="PF03551"/>
    </source>
</evidence>
<accession>A0A830GDA8</accession>
<dbReference type="Proteomes" id="UP000608850">
    <property type="component" value="Unassembled WGS sequence"/>
</dbReference>
<dbReference type="EMBL" id="BMOQ01000005">
    <property type="protein sequence ID" value="GGN18560.1"/>
    <property type="molecule type" value="Genomic_DNA"/>
</dbReference>
<name>A0A830GDA8_9EURY</name>
<proteinExistence type="predicted"/>
<feature type="domain" description="Transcription regulator PadR N-terminal" evidence="1">
    <location>
        <begin position="58"/>
        <end position="128"/>
    </location>
</feature>
<protein>
    <recommendedName>
        <fullName evidence="1">Transcription regulator PadR N-terminal domain-containing protein</fullName>
    </recommendedName>
</protein>
<dbReference type="InterPro" id="IPR036390">
    <property type="entry name" value="WH_DNA-bd_sf"/>
</dbReference>
<dbReference type="RefSeq" id="WP_326838238.1">
    <property type="nucleotide sequence ID" value="NZ_BMOQ01000005.1"/>
</dbReference>
<evidence type="ECO:0000313" key="2">
    <source>
        <dbReference type="EMBL" id="GGN18560.1"/>
    </source>
</evidence>
<dbReference type="Pfam" id="PF03551">
    <property type="entry name" value="PadR"/>
    <property type="match status" value="1"/>
</dbReference>
<reference evidence="2 3" key="1">
    <citation type="journal article" date="2019" name="Int. J. Syst. Evol. Microbiol.">
        <title>The Global Catalogue of Microorganisms (GCM) 10K type strain sequencing project: providing services to taxonomists for standard genome sequencing and annotation.</title>
        <authorList>
            <consortium name="The Broad Institute Genomics Platform"/>
            <consortium name="The Broad Institute Genome Sequencing Center for Infectious Disease"/>
            <person name="Wu L."/>
            <person name="Ma J."/>
        </authorList>
    </citation>
    <scope>NUCLEOTIDE SEQUENCE [LARGE SCALE GENOMIC DNA]</scope>
    <source>
        <strain evidence="2 3">JCM 16331</strain>
    </source>
</reference>
<gene>
    <name evidence="2" type="ORF">GCM10009021_19450</name>
</gene>
<evidence type="ECO:0000313" key="3">
    <source>
        <dbReference type="Proteomes" id="UP000608850"/>
    </source>
</evidence>
<dbReference type="AlphaFoldDB" id="A0A830GDA8"/>
<organism evidence="2 3">
    <name type="scientific">Halarchaeum nitratireducens</name>
    <dbReference type="NCBI Taxonomy" id="489913"/>
    <lineage>
        <taxon>Archaea</taxon>
        <taxon>Methanobacteriati</taxon>
        <taxon>Methanobacteriota</taxon>
        <taxon>Stenosarchaea group</taxon>
        <taxon>Halobacteria</taxon>
        <taxon>Halobacteriales</taxon>
        <taxon>Halobacteriaceae</taxon>
    </lineage>
</organism>
<comment type="caution">
    <text evidence="2">The sequence shown here is derived from an EMBL/GenBank/DDBJ whole genome shotgun (WGS) entry which is preliminary data.</text>
</comment>